<protein>
    <submittedName>
        <fullName evidence="10">MFS transporter</fullName>
    </submittedName>
</protein>
<evidence type="ECO:0000259" key="9">
    <source>
        <dbReference type="PROSITE" id="PS50850"/>
    </source>
</evidence>
<dbReference type="PROSITE" id="PS50850">
    <property type="entry name" value="MFS"/>
    <property type="match status" value="1"/>
</dbReference>
<organism evidence="10 11">
    <name type="scientific">Desulfolithobacter dissulfuricans</name>
    <dbReference type="NCBI Taxonomy" id="2795293"/>
    <lineage>
        <taxon>Bacteria</taxon>
        <taxon>Pseudomonadati</taxon>
        <taxon>Thermodesulfobacteriota</taxon>
        <taxon>Desulfobulbia</taxon>
        <taxon>Desulfobulbales</taxon>
        <taxon>Desulfobulbaceae</taxon>
        <taxon>Desulfolithobacter</taxon>
    </lineage>
</organism>
<evidence type="ECO:0000256" key="1">
    <source>
        <dbReference type="ARBA" id="ARBA00004651"/>
    </source>
</evidence>
<feature type="transmembrane region" description="Helical" evidence="8">
    <location>
        <begin position="300"/>
        <end position="320"/>
    </location>
</feature>
<keyword evidence="11" id="KW-1185">Reference proteome</keyword>
<evidence type="ECO:0000256" key="6">
    <source>
        <dbReference type="ARBA" id="ARBA00022989"/>
    </source>
</evidence>
<feature type="domain" description="Major facilitator superfamily (MFS) profile" evidence="9">
    <location>
        <begin position="8"/>
        <end position="382"/>
    </location>
</feature>
<feature type="transmembrane region" description="Helical" evidence="8">
    <location>
        <begin position="7"/>
        <end position="26"/>
    </location>
</feature>
<evidence type="ECO:0000256" key="4">
    <source>
        <dbReference type="ARBA" id="ARBA00022475"/>
    </source>
</evidence>
<dbReference type="AlphaFoldDB" id="A0A915XLT2"/>
<feature type="transmembrane region" description="Helical" evidence="8">
    <location>
        <begin position="134"/>
        <end position="155"/>
    </location>
</feature>
<feature type="transmembrane region" description="Helical" evidence="8">
    <location>
        <begin position="332"/>
        <end position="352"/>
    </location>
</feature>
<comment type="similarity">
    <text evidence="2">Belongs to the major facilitator superfamily.</text>
</comment>
<evidence type="ECO:0000256" key="3">
    <source>
        <dbReference type="ARBA" id="ARBA00022448"/>
    </source>
</evidence>
<dbReference type="InterPro" id="IPR011701">
    <property type="entry name" value="MFS"/>
</dbReference>
<keyword evidence="6 8" id="KW-1133">Transmembrane helix</keyword>
<dbReference type="Pfam" id="PF07690">
    <property type="entry name" value="MFS_1"/>
    <property type="match status" value="1"/>
</dbReference>
<reference evidence="10" key="1">
    <citation type="submission" date="2020-12" db="EMBL/GenBank/DDBJ databases">
        <title>Desulfobium dissulfuricans gen. nov., sp. nov., a novel mesophilic, sulfate-reducing bacterium isolated from a deep-sea hydrothermal vent.</title>
        <authorList>
            <person name="Hashimoto Y."/>
            <person name="Tame A."/>
            <person name="Sawayama S."/>
            <person name="Miyazaki J."/>
            <person name="Takai K."/>
            <person name="Nakagawa S."/>
        </authorList>
    </citation>
    <scope>NUCLEOTIDE SEQUENCE</scope>
    <source>
        <strain evidence="10">GF1</strain>
    </source>
</reference>
<feature type="transmembrane region" description="Helical" evidence="8">
    <location>
        <begin position="75"/>
        <end position="98"/>
    </location>
</feature>
<dbReference type="Gene3D" id="1.20.1250.20">
    <property type="entry name" value="MFS general substrate transporter like domains"/>
    <property type="match status" value="1"/>
</dbReference>
<sequence>MSDSSCFRLQLTVFALVSASFTNIYITQPVLPVLQTEFGADMVTVSFTVSAVILGIALSNLPFGILADRLPIKPIILTGGVLVALNGIICAITHNLWILIGARFLQGVFLPALTTCLAAYLAKTIPDSRLTVVMGSYVSATVLGGMGGRLLGGWIHPPLHWRYAFVSAAALILVATFTALRTLPATETGRGRQQETTGFAALLKRREILLIYFCASGSFAIFSSVFNYLPFRLSTEPFHFSTQSTTMLYLVYIMGIFMGPTAGKISNRFGSGNTLIAGSILLGISLLLILLPSVPAVVTALLGICAGFFTVHAAAVGSLNRKLTSGQGRANALYVLFYYMGGWLGITGAGFAYKHGGWSFVVYICLVLLLIPLSAGMGERKMNNAQEASAHTGCT</sequence>
<gene>
    <name evidence="10" type="ORF">GF1_27970</name>
</gene>
<accession>A0A915XLT2</accession>
<feature type="transmembrane region" description="Helical" evidence="8">
    <location>
        <begin position="358"/>
        <end position="377"/>
    </location>
</feature>
<proteinExistence type="inferred from homology"/>
<dbReference type="SUPFAM" id="SSF103473">
    <property type="entry name" value="MFS general substrate transporter"/>
    <property type="match status" value="1"/>
</dbReference>
<dbReference type="PANTHER" id="PTHR43271">
    <property type="entry name" value="BLL2771 PROTEIN"/>
    <property type="match status" value="1"/>
</dbReference>
<evidence type="ECO:0000256" key="8">
    <source>
        <dbReference type="SAM" id="Phobius"/>
    </source>
</evidence>
<feature type="transmembrane region" description="Helical" evidence="8">
    <location>
        <begin position="275"/>
        <end position="294"/>
    </location>
</feature>
<keyword evidence="5 8" id="KW-0812">Transmembrane</keyword>
<evidence type="ECO:0000256" key="5">
    <source>
        <dbReference type="ARBA" id="ARBA00022692"/>
    </source>
</evidence>
<dbReference type="PANTHER" id="PTHR43271:SF2">
    <property type="entry name" value="BLL2771 PROTEIN"/>
    <property type="match status" value="1"/>
</dbReference>
<dbReference type="GO" id="GO:0022857">
    <property type="term" value="F:transmembrane transporter activity"/>
    <property type="evidence" value="ECO:0007669"/>
    <property type="project" value="InterPro"/>
</dbReference>
<evidence type="ECO:0000313" key="10">
    <source>
        <dbReference type="EMBL" id="BCO10421.1"/>
    </source>
</evidence>
<name>A0A915XLT2_9BACT</name>
<dbReference type="KEGG" id="ddu:GF1_27970"/>
<feature type="transmembrane region" description="Helical" evidence="8">
    <location>
        <begin position="104"/>
        <end position="122"/>
    </location>
</feature>
<dbReference type="InterPro" id="IPR020846">
    <property type="entry name" value="MFS_dom"/>
</dbReference>
<keyword evidence="7 8" id="KW-0472">Membrane</keyword>
<evidence type="ECO:0000256" key="7">
    <source>
        <dbReference type="ARBA" id="ARBA00023136"/>
    </source>
</evidence>
<feature type="transmembrane region" description="Helical" evidence="8">
    <location>
        <begin position="38"/>
        <end position="63"/>
    </location>
</feature>
<dbReference type="GO" id="GO:0005886">
    <property type="term" value="C:plasma membrane"/>
    <property type="evidence" value="ECO:0007669"/>
    <property type="project" value="UniProtKB-SubCell"/>
</dbReference>
<comment type="subcellular location">
    <subcellularLocation>
        <location evidence="1">Cell membrane</location>
        <topology evidence="1">Multi-pass membrane protein</topology>
    </subcellularLocation>
</comment>
<keyword evidence="4" id="KW-1003">Cell membrane</keyword>
<evidence type="ECO:0000313" key="11">
    <source>
        <dbReference type="Proteomes" id="UP001063350"/>
    </source>
</evidence>
<evidence type="ECO:0000256" key="2">
    <source>
        <dbReference type="ARBA" id="ARBA00008335"/>
    </source>
</evidence>
<feature type="transmembrane region" description="Helical" evidence="8">
    <location>
        <begin position="208"/>
        <end position="226"/>
    </location>
</feature>
<dbReference type="CDD" id="cd17324">
    <property type="entry name" value="MFS_NepI_like"/>
    <property type="match status" value="1"/>
</dbReference>
<dbReference type="Proteomes" id="UP001063350">
    <property type="component" value="Chromosome"/>
</dbReference>
<keyword evidence="3" id="KW-0813">Transport</keyword>
<feature type="transmembrane region" description="Helical" evidence="8">
    <location>
        <begin position="246"/>
        <end position="263"/>
    </location>
</feature>
<dbReference type="InterPro" id="IPR036259">
    <property type="entry name" value="MFS_trans_sf"/>
</dbReference>
<dbReference type="EMBL" id="AP024233">
    <property type="protein sequence ID" value="BCO10421.1"/>
    <property type="molecule type" value="Genomic_DNA"/>
</dbReference>
<dbReference type="RefSeq" id="WP_267927152.1">
    <property type="nucleotide sequence ID" value="NZ_AP024233.1"/>
</dbReference>
<feature type="transmembrane region" description="Helical" evidence="8">
    <location>
        <begin position="161"/>
        <end position="183"/>
    </location>
</feature>